<dbReference type="Proteomes" id="UP000559027">
    <property type="component" value="Unassembled WGS sequence"/>
</dbReference>
<reference evidence="1 2" key="1">
    <citation type="journal article" date="2020" name="ISME J.">
        <title>Uncovering the hidden diversity of litter-decomposition mechanisms in mushroom-forming fungi.</title>
        <authorList>
            <person name="Floudas D."/>
            <person name="Bentzer J."/>
            <person name="Ahren D."/>
            <person name="Johansson T."/>
            <person name="Persson P."/>
            <person name="Tunlid A."/>
        </authorList>
    </citation>
    <scope>NUCLEOTIDE SEQUENCE [LARGE SCALE GENOMIC DNA]</scope>
    <source>
        <strain evidence="1 2">CBS 146.42</strain>
    </source>
</reference>
<evidence type="ECO:0000313" key="2">
    <source>
        <dbReference type="Proteomes" id="UP000559027"/>
    </source>
</evidence>
<sequence length="80" mass="8898">MRILPLVMMQYPLTHLSARIFIALLSSVACRVITNMLRLAKSNFPQCENTFSGAAGEITTILDTIFTVEPDQAHSQDEES</sequence>
<organism evidence="1 2">
    <name type="scientific">Leucocoprinus leucothites</name>
    <dbReference type="NCBI Taxonomy" id="201217"/>
    <lineage>
        <taxon>Eukaryota</taxon>
        <taxon>Fungi</taxon>
        <taxon>Dikarya</taxon>
        <taxon>Basidiomycota</taxon>
        <taxon>Agaricomycotina</taxon>
        <taxon>Agaricomycetes</taxon>
        <taxon>Agaricomycetidae</taxon>
        <taxon>Agaricales</taxon>
        <taxon>Agaricineae</taxon>
        <taxon>Agaricaceae</taxon>
        <taxon>Leucocoprinus</taxon>
    </lineage>
</organism>
<proteinExistence type="predicted"/>
<name>A0A8H5D7R7_9AGAR</name>
<dbReference type="PROSITE" id="PS51257">
    <property type="entry name" value="PROKAR_LIPOPROTEIN"/>
    <property type="match status" value="1"/>
</dbReference>
<protein>
    <submittedName>
        <fullName evidence="1">Uncharacterized protein</fullName>
    </submittedName>
</protein>
<dbReference type="EMBL" id="JAACJO010000008">
    <property type="protein sequence ID" value="KAF5355202.1"/>
    <property type="molecule type" value="Genomic_DNA"/>
</dbReference>
<keyword evidence="2" id="KW-1185">Reference proteome</keyword>
<evidence type="ECO:0000313" key="1">
    <source>
        <dbReference type="EMBL" id="KAF5355202.1"/>
    </source>
</evidence>
<comment type="caution">
    <text evidence="1">The sequence shown here is derived from an EMBL/GenBank/DDBJ whole genome shotgun (WGS) entry which is preliminary data.</text>
</comment>
<gene>
    <name evidence="1" type="ORF">D9756_005412</name>
</gene>
<dbReference type="AlphaFoldDB" id="A0A8H5D7R7"/>
<accession>A0A8H5D7R7</accession>